<feature type="compositionally biased region" description="Polar residues" evidence="2">
    <location>
        <begin position="457"/>
        <end position="474"/>
    </location>
</feature>
<feature type="region of interest" description="Disordered" evidence="2">
    <location>
        <begin position="1044"/>
        <end position="1063"/>
    </location>
</feature>
<keyword evidence="1" id="KW-0175">Coiled coil</keyword>
<gene>
    <name evidence="3" type="primary">Contig11996.g12830</name>
    <name evidence="3" type="ORF">STYLEM_9337</name>
</gene>
<name>A0A078ADM5_STYLE</name>
<evidence type="ECO:0000313" key="3">
    <source>
        <dbReference type="EMBL" id="CDW80340.1"/>
    </source>
</evidence>
<protein>
    <submittedName>
        <fullName evidence="3">Uncharacterized protein</fullName>
    </submittedName>
</protein>
<evidence type="ECO:0000313" key="4">
    <source>
        <dbReference type="Proteomes" id="UP000039865"/>
    </source>
</evidence>
<dbReference type="Proteomes" id="UP000039865">
    <property type="component" value="Unassembled WGS sequence"/>
</dbReference>
<accession>A0A078ADM5</accession>
<dbReference type="InParanoid" id="A0A078ADM5"/>
<dbReference type="EMBL" id="CCKQ01008879">
    <property type="protein sequence ID" value="CDW80340.1"/>
    <property type="molecule type" value="Genomic_DNA"/>
</dbReference>
<feature type="compositionally biased region" description="Low complexity" evidence="2">
    <location>
        <begin position="855"/>
        <end position="864"/>
    </location>
</feature>
<keyword evidence="4" id="KW-1185">Reference proteome</keyword>
<feature type="compositionally biased region" description="Low complexity" evidence="2">
    <location>
        <begin position="440"/>
        <end position="456"/>
    </location>
</feature>
<feature type="compositionally biased region" description="Polar residues" evidence="2">
    <location>
        <begin position="1044"/>
        <end position="1053"/>
    </location>
</feature>
<feature type="compositionally biased region" description="Low complexity" evidence="2">
    <location>
        <begin position="486"/>
        <end position="500"/>
    </location>
</feature>
<feature type="region of interest" description="Disordered" evidence="2">
    <location>
        <begin position="1077"/>
        <end position="1099"/>
    </location>
</feature>
<proteinExistence type="predicted"/>
<feature type="region of interest" description="Disordered" evidence="2">
    <location>
        <begin position="586"/>
        <end position="647"/>
    </location>
</feature>
<feature type="compositionally biased region" description="Basic and acidic residues" evidence="2">
    <location>
        <begin position="1083"/>
        <end position="1094"/>
    </location>
</feature>
<evidence type="ECO:0000256" key="2">
    <source>
        <dbReference type="SAM" id="MobiDB-lite"/>
    </source>
</evidence>
<sequence length="1198" mass="137103">MKTNQPKKLNDEQVYFDFNTETTPMSTKNIPLLNKNLISAGGCGKVQNEDSCKQQVQSSSLISIQNSAMSYCQQQQINNGSFLTNANLKVQKKNSTNNTNLAGGIVASQNNPNVKINQNREGSVVSDKANNSLIKLKSRNRPNENLNAGGDTTQNRLKYQAMLENYTQNSNARIILPNQDNRSFQPSCGKVIQETWQSVKASNNLNESNASLERQISDNIQCQQMQHQNQQSSQTRKEKIESIKELQKMIMANEPQSCQNKLQKDKPMLLKNFQQTQKQSNSQVATPKYLKFKQQTTTNPNKNINSFVTTTQTQQNNVPLKRQDSSQQERLQQDTSQHKSPMQQQKGGIQTLNKVSIRNSSHKLRDYNVSSTLETSWIFSNEKGKMPQNKSAEEERDEMSTTINCTTNNEASMFPEEIFPNQNQCSPVQNLSMIYQNFQSQQQNPPTQLLQQPCQSKPSKQVQINTNSAGQRASSMIKKSVNSLRSVKNQNSQSPKNNQSDLSQANQSFQFAYNTSNSQIANNRQESISKIPKSSNQIGDSANNLCMTLEIKKNEIVKHSQNPQNIDDFKPMSTQMKQSKQFLFNQQQKGGVKAASSNKQSSQQIIKKRSSNRSSRSNSVKKEQINIQPVSNKKRLTEQNAHSKKPQRQILLKNNFMCITDQANAYDGDVSSIYQQPKKKPQSAALNNKLELNIKGSQATIEQDIEFGIIQNIQDFAVGGVQVENSNFCEYETFQHYPQNQQILNFYQNSNNYINSSMKYLQYQNQQQEVQMNFQNIQEIDQMKRELRNKDLLIQNLKERLLSLEDKVSSIQREEVRDKSQQRIKDAIANLEYKLEVFHKEREENNQKLQEIRLHGSSLHSSSRQSEENTNRNNDLRRSQQLQNEIEELESLITIVDGDDFLLQKSIRTPVFEDLDKVAGEDDLKILAQDGDIYSDGQQDNSCLMMLEKEWQEQQLQNTSNLNSNHDHSELIGQFDQSKNIVFFQNDNDTTYEEDEINKIAMGVRTKDKFIKTQKIEFSKDKVMADIIPDNLVGMSGKIRNAINNSNGDVKTTGNHKRKGSFSKTLSKTTLLNKIRQAINKNNDGKDNTTDKNQKKTPRRFIVKRSQEREGNANIQTTQSLIAKQKITMVKNQEQIINQEEILRSMISQKEKVAVTQKEALKKERELSQKLRQAIQKINFKVQTQAKQPQQLTIDINK</sequence>
<evidence type="ECO:0000256" key="1">
    <source>
        <dbReference type="SAM" id="Coils"/>
    </source>
</evidence>
<feature type="compositionally biased region" description="Polar residues" evidence="2">
    <location>
        <begin position="325"/>
        <end position="352"/>
    </location>
</feature>
<organism evidence="3 4">
    <name type="scientific">Stylonychia lemnae</name>
    <name type="common">Ciliate</name>
    <dbReference type="NCBI Taxonomy" id="5949"/>
    <lineage>
        <taxon>Eukaryota</taxon>
        <taxon>Sar</taxon>
        <taxon>Alveolata</taxon>
        <taxon>Ciliophora</taxon>
        <taxon>Intramacronucleata</taxon>
        <taxon>Spirotrichea</taxon>
        <taxon>Stichotrichia</taxon>
        <taxon>Sporadotrichida</taxon>
        <taxon>Oxytrichidae</taxon>
        <taxon>Stylonychinae</taxon>
        <taxon>Stylonychia</taxon>
    </lineage>
</organism>
<feature type="region of interest" description="Disordered" evidence="2">
    <location>
        <begin position="310"/>
        <end position="352"/>
    </location>
</feature>
<feature type="compositionally biased region" description="Basic and acidic residues" evidence="2">
    <location>
        <begin position="865"/>
        <end position="877"/>
    </location>
</feature>
<feature type="region of interest" description="Disordered" evidence="2">
    <location>
        <begin position="855"/>
        <end position="877"/>
    </location>
</feature>
<feature type="region of interest" description="Disordered" evidence="2">
    <location>
        <begin position="440"/>
        <end position="502"/>
    </location>
</feature>
<dbReference type="AlphaFoldDB" id="A0A078ADM5"/>
<feature type="coiled-coil region" evidence="1">
    <location>
        <begin position="780"/>
        <end position="814"/>
    </location>
</feature>
<reference evidence="3 4" key="1">
    <citation type="submission" date="2014-06" db="EMBL/GenBank/DDBJ databases">
        <authorList>
            <person name="Swart Estienne"/>
        </authorList>
    </citation>
    <scope>NUCLEOTIDE SEQUENCE [LARGE SCALE GENOMIC DNA]</scope>
    <source>
        <strain evidence="3 4">130c</strain>
    </source>
</reference>
<feature type="compositionally biased region" description="Low complexity" evidence="2">
    <location>
        <begin position="593"/>
        <end position="605"/>
    </location>
</feature>